<feature type="transmembrane region" description="Helical" evidence="1">
    <location>
        <begin position="30"/>
        <end position="51"/>
    </location>
</feature>
<evidence type="ECO:0000256" key="1">
    <source>
        <dbReference type="SAM" id="Phobius"/>
    </source>
</evidence>
<dbReference type="PANTHER" id="PTHR38450:SF1">
    <property type="entry name" value="STAGE V SPORULATION PROTEIN AC"/>
    <property type="match status" value="1"/>
</dbReference>
<dbReference type="EMBL" id="BAAACF010000001">
    <property type="protein sequence ID" value="GAA0718455.1"/>
    <property type="molecule type" value="Genomic_DNA"/>
</dbReference>
<feature type="transmembrane region" description="Helical" evidence="1">
    <location>
        <begin position="126"/>
        <end position="148"/>
    </location>
</feature>
<dbReference type="InterPro" id="IPR014203">
    <property type="entry name" value="Spore_V_AC"/>
</dbReference>
<dbReference type="NCBIfam" id="TIGR02838">
    <property type="entry name" value="spore_V_AC"/>
    <property type="match status" value="1"/>
</dbReference>
<keyword evidence="1" id="KW-0812">Transmembrane</keyword>
<reference evidence="3" key="1">
    <citation type="journal article" date="2019" name="Int. J. Syst. Evol. Microbiol.">
        <title>The Global Catalogue of Microorganisms (GCM) 10K type strain sequencing project: providing services to taxonomists for standard genome sequencing and annotation.</title>
        <authorList>
            <consortium name="The Broad Institute Genomics Platform"/>
            <consortium name="The Broad Institute Genome Sequencing Center for Infectious Disease"/>
            <person name="Wu L."/>
            <person name="Ma J."/>
        </authorList>
    </citation>
    <scope>NUCLEOTIDE SEQUENCE [LARGE SCALE GENOMIC DNA]</scope>
    <source>
        <strain evidence="3">JCM 1405</strain>
    </source>
</reference>
<dbReference type="Pfam" id="PF03862">
    <property type="entry name" value="SpoVAC_SpoVAEB"/>
    <property type="match status" value="1"/>
</dbReference>
<feature type="transmembrane region" description="Helical" evidence="1">
    <location>
        <begin position="63"/>
        <end position="81"/>
    </location>
</feature>
<dbReference type="PANTHER" id="PTHR38450">
    <property type="entry name" value="STAGE V SPORULATION PROTEIN AC-RELATED"/>
    <property type="match status" value="1"/>
</dbReference>
<name>A0ABP3TY76_9CLOT</name>
<evidence type="ECO:0000313" key="3">
    <source>
        <dbReference type="Proteomes" id="UP001500339"/>
    </source>
</evidence>
<dbReference type="Proteomes" id="UP001500339">
    <property type="component" value="Unassembled WGS sequence"/>
</dbReference>
<keyword evidence="3" id="KW-1185">Reference proteome</keyword>
<keyword evidence="1" id="KW-1133">Transmembrane helix</keyword>
<keyword evidence="1" id="KW-0472">Membrane</keyword>
<dbReference type="RefSeq" id="WP_343766288.1">
    <property type="nucleotide sequence ID" value="NZ_BAAACF010000001.1"/>
</dbReference>
<proteinExistence type="predicted"/>
<dbReference type="InterPro" id="IPR005562">
    <property type="entry name" value="SpoVA"/>
</dbReference>
<gene>
    <name evidence="2" type="primary">spoVAC_1</name>
    <name evidence="2" type="ORF">GCM10008905_05330</name>
</gene>
<sequence length="151" mass="16433">MKANEKQIKEKFKQLSTEIEPKYSTLKNCFFAFIVGGIICCIGQFFNNYFLSKGIPKEEVGTYVSIIMVFIGALLTGLGVYDKIATFAGAGTVVPITGFSNSIVSPAIEFKKEGYVFGVGAKMFTIAGPVLVYGISSSVIVGLVYYFLKML</sequence>
<accession>A0ABP3TY76</accession>
<organism evidence="2 3">
    <name type="scientific">Clostridium malenominatum</name>
    <dbReference type="NCBI Taxonomy" id="1539"/>
    <lineage>
        <taxon>Bacteria</taxon>
        <taxon>Bacillati</taxon>
        <taxon>Bacillota</taxon>
        <taxon>Clostridia</taxon>
        <taxon>Eubacteriales</taxon>
        <taxon>Clostridiaceae</taxon>
        <taxon>Clostridium</taxon>
    </lineage>
</organism>
<protein>
    <submittedName>
        <fullName evidence="2">Stage V sporulation protein AC</fullName>
    </submittedName>
</protein>
<evidence type="ECO:0000313" key="2">
    <source>
        <dbReference type="EMBL" id="GAA0718455.1"/>
    </source>
</evidence>
<comment type="caution">
    <text evidence="2">The sequence shown here is derived from an EMBL/GenBank/DDBJ whole genome shotgun (WGS) entry which is preliminary data.</text>
</comment>